<gene>
    <name evidence="3" type="ORF">GSPATT00038544001</name>
</gene>
<dbReference type="GO" id="GO:0016226">
    <property type="term" value="P:iron-sulfur cluster assembly"/>
    <property type="evidence" value="ECO:0000318"/>
    <property type="project" value="GO_Central"/>
</dbReference>
<dbReference type="Gene3D" id="2.130.10.10">
    <property type="entry name" value="YVTN repeat-like/Quinoprotein amine dehydrogenase"/>
    <property type="match status" value="1"/>
</dbReference>
<dbReference type="InterPro" id="IPR001680">
    <property type="entry name" value="WD40_rpt"/>
</dbReference>
<dbReference type="eggNOG" id="KOG0266">
    <property type="taxonomic scope" value="Eukaryota"/>
</dbReference>
<dbReference type="STRING" id="5888.A0CI23"/>
<reference evidence="3 4" key="1">
    <citation type="journal article" date="2006" name="Nature">
        <title>Global trends of whole-genome duplications revealed by the ciliate Paramecium tetraurelia.</title>
        <authorList>
            <consortium name="Genoscope"/>
            <person name="Aury J.-M."/>
            <person name="Jaillon O."/>
            <person name="Duret L."/>
            <person name="Noel B."/>
            <person name="Jubin C."/>
            <person name="Porcel B.M."/>
            <person name="Segurens B."/>
            <person name="Daubin V."/>
            <person name="Anthouard V."/>
            <person name="Aiach N."/>
            <person name="Arnaiz O."/>
            <person name="Billaut A."/>
            <person name="Beisson J."/>
            <person name="Blanc I."/>
            <person name="Bouhouche K."/>
            <person name="Camara F."/>
            <person name="Duharcourt S."/>
            <person name="Guigo R."/>
            <person name="Gogendeau D."/>
            <person name="Katinka M."/>
            <person name="Keller A.-M."/>
            <person name="Kissmehl R."/>
            <person name="Klotz C."/>
            <person name="Koll F."/>
            <person name="Le Moue A."/>
            <person name="Lepere C."/>
            <person name="Malinsky S."/>
            <person name="Nowacki M."/>
            <person name="Nowak J.K."/>
            <person name="Plattner H."/>
            <person name="Poulain J."/>
            <person name="Ruiz F."/>
            <person name="Serrano V."/>
            <person name="Zagulski M."/>
            <person name="Dessen P."/>
            <person name="Betermier M."/>
            <person name="Weissenbach J."/>
            <person name="Scarpelli C."/>
            <person name="Schachter V."/>
            <person name="Sperling L."/>
            <person name="Meyer E."/>
            <person name="Cohen J."/>
            <person name="Wincker P."/>
        </authorList>
    </citation>
    <scope>NUCLEOTIDE SEQUENCE [LARGE SCALE GENOMIC DNA]</scope>
    <source>
        <strain evidence="3 4">Stock d4-2</strain>
    </source>
</reference>
<dbReference type="HOGENOM" id="CLU_019203_2_1_1"/>
<dbReference type="RefSeq" id="XP_001437837.1">
    <property type="nucleotide sequence ID" value="XM_001437800.1"/>
</dbReference>
<evidence type="ECO:0000313" key="3">
    <source>
        <dbReference type="EMBL" id="CAK70440.1"/>
    </source>
</evidence>
<feature type="coiled-coil region" evidence="2">
    <location>
        <begin position="78"/>
        <end position="120"/>
    </location>
</feature>
<dbReference type="Pfam" id="PF00400">
    <property type="entry name" value="WD40"/>
    <property type="match status" value="1"/>
</dbReference>
<dbReference type="SUPFAM" id="SSF50978">
    <property type="entry name" value="WD40 repeat-like"/>
    <property type="match status" value="1"/>
</dbReference>
<dbReference type="GeneID" id="5023622"/>
<evidence type="ECO:0000313" key="4">
    <source>
        <dbReference type="Proteomes" id="UP000000600"/>
    </source>
</evidence>
<proteinExistence type="predicted"/>
<dbReference type="SMART" id="SM00320">
    <property type="entry name" value="WD40"/>
    <property type="match status" value="3"/>
</dbReference>
<dbReference type="OrthoDB" id="10264376at2759"/>
<keyword evidence="1" id="KW-0853">WD repeat</keyword>
<dbReference type="PROSITE" id="PS50082">
    <property type="entry name" value="WD_REPEATS_2"/>
    <property type="match status" value="1"/>
</dbReference>
<evidence type="ECO:0000256" key="1">
    <source>
        <dbReference type="PROSITE-ProRule" id="PRU00221"/>
    </source>
</evidence>
<dbReference type="PANTHER" id="PTHR19920:SF0">
    <property type="entry name" value="CYTOSOLIC IRON-SULFUR PROTEIN ASSEMBLY PROTEIN CIAO1-RELATED"/>
    <property type="match status" value="1"/>
</dbReference>
<feature type="repeat" description="WD" evidence="1">
    <location>
        <begin position="297"/>
        <end position="329"/>
    </location>
</feature>
<dbReference type="PROSITE" id="PS50294">
    <property type="entry name" value="WD_REPEATS_REGION"/>
    <property type="match status" value="1"/>
</dbReference>
<dbReference type="PANTHER" id="PTHR19920">
    <property type="entry name" value="WD40 PROTEIN CIAO1"/>
    <property type="match status" value="1"/>
</dbReference>
<sequence length="520" mass="60343">MIEPQMLENLEDLKCACMSDSPVTKVICDHQCSEMNRLLCDKCCQNKKQYALKMKIHEFSQIILNQQRDKLASFETCISQYQNSIKLIQQELESIKYNCIDRLDQLLKMTQEWIQSLENQKTQAAQYSFIKEFEAIIENQRNPKVRNYTAQCQAEIDLVSASYLKRAQSYLDQFQATCASQQFNKLFGNIQELHQKQWKLNLECISKKEIQKANVSYAMTFNQDSSLLLMSLDSVIKVFNIRGGEVKQLQTLQHISKYVTTLNVFKRGSLFLSTSFDSFLRLESFNLLQRSKYLQKFEGHSDGVFCCKMNPLNTVIISGSFDKSIKFWSKSLNSSWKCFQTISELNGEVYDLSINQKGDQVISCGVAGFILVIEQQKLNSWVIIQKIQVNQLGEHLSYISDNQFVFQPFTSQRLEFYTLNKETKEYKHSQNLKENYVGIINKGNSRFPIIYHFNKGFVLKQAGQALNFIKLIDVNSLNCVQHNVDEFKDSYIQAALSDEGTLLATWTKNQQVLQIWRCVY</sequence>
<name>A0CI23_PARTE</name>
<keyword evidence="4" id="KW-1185">Reference proteome</keyword>
<organism evidence="3 4">
    <name type="scientific">Paramecium tetraurelia</name>
    <dbReference type="NCBI Taxonomy" id="5888"/>
    <lineage>
        <taxon>Eukaryota</taxon>
        <taxon>Sar</taxon>
        <taxon>Alveolata</taxon>
        <taxon>Ciliophora</taxon>
        <taxon>Intramacronucleata</taxon>
        <taxon>Oligohymenophorea</taxon>
        <taxon>Peniculida</taxon>
        <taxon>Parameciidae</taxon>
        <taxon>Paramecium</taxon>
    </lineage>
</organism>
<dbReference type="AlphaFoldDB" id="A0CI23"/>
<accession>A0CI23</accession>
<protein>
    <submittedName>
        <fullName evidence="3">Uncharacterized protein</fullName>
    </submittedName>
</protein>
<dbReference type="GO" id="GO:0097361">
    <property type="term" value="C:cytosolic [4Fe-4S] assembly targeting complex"/>
    <property type="evidence" value="ECO:0000318"/>
    <property type="project" value="GO_Central"/>
</dbReference>
<dbReference type="Proteomes" id="UP000000600">
    <property type="component" value="Unassembled WGS sequence"/>
</dbReference>
<dbReference type="OMA" id="VICEYTD"/>
<dbReference type="KEGG" id="ptm:GSPATT00038544001"/>
<dbReference type="InParanoid" id="A0CI23"/>
<evidence type="ECO:0000256" key="2">
    <source>
        <dbReference type="SAM" id="Coils"/>
    </source>
</evidence>
<dbReference type="InterPro" id="IPR036322">
    <property type="entry name" value="WD40_repeat_dom_sf"/>
</dbReference>
<keyword evidence="2" id="KW-0175">Coiled coil</keyword>
<dbReference type="InterPro" id="IPR015943">
    <property type="entry name" value="WD40/YVTN_repeat-like_dom_sf"/>
</dbReference>
<dbReference type="EMBL" id="CT868082">
    <property type="protein sequence ID" value="CAK70440.1"/>
    <property type="molecule type" value="Genomic_DNA"/>
</dbReference>